<proteinExistence type="predicted"/>
<organism evidence="2 3">
    <name type="scientific">Viridothelium virens</name>
    <name type="common">Speckled blister lichen</name>
    <name type="synonym">Trypethelium virens</name>
    <dbReference type="NCBI Taxonomy" id="1048519"/>
    <lineage>
        <taxon>Eukaryota</taxon>
        <taxon>Fungi</taxon>
        <taxon>Dikarya</taxon>
        <taxon>Ascomycota</taxon>
        <taxon>Pezizomycotina</taxon>
        <taxon>Dothideomycetes</taxon>
        <taxon>Dothideomycetes incertae sedis</taxon>
        <taxon>Trypetheliales</taxon>
        <taxon>Trypetheliaceae</taxon>
        <taxon>Viridothelium</taxon>
    </lineage>
</organism>
<reference evidence="2" key="1">
    <citation type="journal article" date="2020" name="Stud. Mycol.">
        <title>101 Dothideomycetes genomes: a test case for predicting lifestyles and emergence of pathogens.</title>
        <authorList>
            <person name="Haridas S."/>
            <person name="Albert R."/>
            <person name="Binder M."/>
            <person name="Bloem J."/>
            <person name="Labutti K."/>
            <person name="Salamov A."/>
            <person name="Andreopoulos B."/>
            <person name="Baker S."/>
            <person name="Barry K."/>
            <person name="Bills G."/>
            <person name="Bluhm B."/>
            <person name="Cannon C."/>
            <person name="Castanera R."/>
            <person name="Culley D."/>
            <person name="Daum C."/>
            <person name="Ezra D."/>
            <person name="Gonzalez J."/>
            <person name="Henrissat B."/>
            <person name="Kuo A."/>
            <person name="Liang C."/>
            <person name="Lipzen A."/>
            <person name="Lutzoni F."/>
            <person name="Magnuson J."/>
            <person name="Mondo S."/>
            <person name="Nolan M."/>
            <person name="Ohm R."/>
            <person name="Pangilinan J."/>
            <person name="Park H.-J."/>
            <person name="Ramirez L."/>
            <person name="Alfaro M."/>
            <person name="Sun H."/>
            <person name="Tritt A."/>
            <person name="Yoshinaga Y."/>
            <person name="Zwiers L.-H."/>
            <person name="Turgeon B."/>
            <person name="Goodwin S."/>
            <person name="Spatafora J."/>
            <person name="Crous P."/>
            <person name="Grigoriev I."/>
        </authorList>
    </citation>
    <scope>NUCLEOTIDE SEQUENCE</scope>
    <source>
        <strain evidence="2">Tuck. ex Michener</strain>
    </source>
</reference>
<accession>A0A6A6H1D5</accession>
<dbReference type="EMBL" id="ML991821">
    <property type="protein sequence ID" value="KAF2231884.1"/>
    <property type="molecule type" value="Genomic_DNA"/>
</dbReference>
<evidence type="ECO:0000313" key="2">
    <source>
        <dbReference type="EMBL" id="KAF2231884.1"/>
    </source>
</evidence>
<sequence length="106" mass="11416">MLLVCSRGEGSRTGYDSPNLRFRLHPAPASKTLPEAAVFCADTPIIPDADGVCSKSNARGKRREARLHSNQEDARGLGPRMGGGARAGDEPGPWLQKLPGHRLERT</sequence>
<evidence type="ECO:0000313" key="3">
    <source>
        <dbReference type="Proteomes" id="UP000800092"/>
    </source>
</evidence>
<name>A0A6A6H1D5_VIRVR</name>
<dbReference type="AlphaFoldDB" id="A0A6A6H1D5"/>
<keyword evidence="3" id="KW-1185">Reference proteome</keyword>
<gene>
    <name evidence="2" type="ORF">EV356DRAFT_275304</name>
</gene>
<protein>
    <submittedName>
        <fullName evidence="2">Uncharacterized protein</fullName>
    </submittedName>
</protein>
<feature type="region of interest" description="Disordered" evidence="1">
    <location>
        <begin position="53"/>
        <end position="106"/>
    </location>
</feature>
<dbReference type="Proteomes" id="UP000800092">
    <property type="component" value="Unassembled WGS sequence"/>
</dbReference>
<feature type="compositionally biased region" description="Basic and acidic residues" evidence="1">
    <location>
        <begin position="66"/>
        <end position="75"/>
    </location>
</feature>
<evidence type="ECO:0000256" key="1">
    <source>
        <dbReference type="SAM" id="MobiDB-lite"/>
    </source>
</evidence>